<keyword evidence="2" id="KW-1185">Reference proteome</keyword>
<organism evidence="1 2">
    <name type="scientific">Mytilus edulis</name>
    <name type="common">Blue mussel</name>
    <dbReference type="NCBI Taxonomy" id="6550"/>
    <lineage>
        <taxon>Eukaryota</taxon>
        <taxon>Metazoa</taxon>
        <taxon>Spiralia</taxon>
        <taxon>Lophotrochozoa</taxon>
        <taxon>Mollusca</taxon>
        <taxon>Bivalvia</taxon>
        <taxon>Autobranchia</taxon>
        <taxon>Pteriomorphia</taxon>
        <taxon>Mytilida</taxon>
        <taxon>Mytiloidea</taxon>
        <taxon>Mytilidae</taxon>
        <taxon>Mytilinae</taxon>
        <taxon>Mytilus</taxon>
    </lineage>
</organism>
<comment type="caution">
    <text evidence="1">The sequence shown here is derived from an EMBL/GenBank/DDBJ whole genome shotgun (WGS) entry which is preliminary data.</text>
</comment>
<accession>A0A8S3RLS5</accession>
<proteinExistence type="predicted"/>
<dbReference type="OrthoDB" id="6042561at2759"/>
<reference evidence="1" key="1">
    <citation type="submission" date="2021-03" db="EMBL/GenBank/DDBJ databases">
        <authorList>
            <person name="Bekaert M."/>
        </authorList>
    </citation>
    <scope>NUCLEOTIDE SEQUENCE</scope>
</reference>
<evidence type="ECO:0000313" key="2">
    <source>
        <dbReference type="Proteomes" id="UP000683360"/>
    </source>
</evidence>
<dbReference type="Proteomes" id="UP000683360">
    <property type="component" value="Unassembled WGS sequence"/>
</dbReference>
<gene>
    <name evidence="1" type="ORF">MEDL_20400</name>
</gene>
<evidence type="ECO:0000313" key="1">
    <source>
        <dbReference type="EMBL" id="CAG2206020.1"/>
    </source>
</evidence>
<name>A0A8S3RLS5_MYTED</name>
<protein>
    <submittedName>
        <fullName evidence="1">Uncharacterized protein</fullName>
    </submittedName>
</protein>
<sequence length="297" mass="33099">MNYYYDFDRQDYSKRPCTIPVPHVKTMSTIHLNGQVMSGTMKKRMNYDYLTWGINPLSSTSFVAMPLTENDAKSQGFQKISDCGDSSGLHGIRYVKDNDMNLILIYDVQGHIAGISAAVPTNMANGWPHAFLKGHPFIKSGNHHHISAYFVDPAIICASGRTTALYHQQGVGTDLYIQNGTDPIADSIKIPHLQSGITSTHWTKGKCFPTMGLHYWYNIRKDMSCDEFYPSFLLYNGGKLNAFGWAFIADLTSSRLEHPPQSAISGFMNPVPDCLLNAGKLSTMHIYLSDNPVLDTC</sequence>
<dbReference type="AlphaFoldDB" id="A0A8S3RLS5"/>
<dbReference type="EMBL" id="CAJPWZ010001037">
    <property type="protein sequence ID" value="CAG2206020.1"/>
    <property type="molecule type" value="Genomic_DNA"/>
</dbReference>